<gene>
    <name evidence="2" type="ORF">TVAG_348210</name>
</gene>
<dbReference type="Proteomes" id="UP000001542">
    <property type="component" value="Unassembled WGS sequence"/>
</dbReference>
<organism evidence="2 3">
    <name type="scientific">Trichomonas vaginalis (strain ATCC PRA-98 / G3)</name>
    <dbReference type="NCBI Taxonomy" id="412133"/>
    <lineage>
        <taxon>Eukaryota</taxon>
        <taxon>Metamonada</taxon>
        <taxon>Parabasalia</taxon>
        <taxon>Trichomonadida</taxon>
        <taxon>Trichomonadidae</taxon>
        <taxon>Trichomonas</taxon>
    </lineage>
</organism>
<evidence type="ECO:0000313" key="3">
    <source>
        <dbReference type="Proteomes" id="UP000001542"/>
    </source>
</evidence>
<dbReference type="EMBL" id="DS113241">
    <property type="protein sequence ID" value="EAY16511.1"/>
    <property type="molecule type" value="Genomic_DNA"/>
</dbReference>
<feature type="region of interest" description="Disordered" evidence="1">
    <location>
        <begin position="108"/>
        <end position="139"/>
    </location>
</feature>
<dbReference type="VEuPathDB" id="TrichDB:TVAGG3_0962780"/>
<feature type="compositionally biased region" description="Basic and acidic residues" evidence="1">
    <location>
        <begin position="120"/>
        <end position="136"/>
    </location>
</feature>
<dbReference type="AlphaFoldDB" id="A2DSW2"/>
<sequence length="220" mass="24903">MSYSLSWVIKLIINKSQSKHNCLYSIGLIQLGNYIATNLNILSEVLGISIVELQLKIASWKTVLWDPHDKNAVLSEFDKNPIPQQWQLIQLNSSDPIVLAFSTHPRLETPRVNRVNPQRNVDKQSKASNTDTHKSSETISSINERFVRNIINQTPPPKNNSQISIPPLLTPQHPSPPPPEPKKTSKSSKGQRCIAVGLYTHSIVPEKWEIDTSPLERYEF</sequence>
<evidence type="ECO:0000313" key="2">
    <source>
        <dbReference type="EMBL" id="EAY16511.1"/>
    </source>
</evidence>
<accession>A2DSW2</accession>
<feature type="region of interest" description="Disordered" evidence="1">
    <location>
        <begin position="151"/>
        <end position="192"/>
    </location>
</feature>
<dbReference type="KEGG" id="tva:4774521"/>
<dbReference type="RefSeq" id="XP_001328734.1">
    <property type="nucleotide sequence ID" value="XM_001328699.1"/>
</dbReference>
<proteinExistence type="predicted"/>
<evidence type="ECO:0000256" key="1">
    <source>
        <dbReference type="SAM" id="MobiDB-lite"/>
    </source>
</evidence>
<dbReference type="VEuPathDB" id="TrichDB:TVAG_348210"/>
<dbReference type="InParanoid" id="A2DSW2"/>
<name>A2DSW2_TRIV3</name>
<reference evidence="2" key="2">
    <citation type="journal article" date="2007" name="Science">
        <title>Draft genome sequence of the sexually transmitted pathogen Trichomonas vaginalis.</title>
        <authorList>
            <person name="Carlton J.M."/>
            <person name="Hirt R.P."/>
            <person name="Silva J.C."/>
            <person name="Delcher A.L."/>
            <person name="Schatz M."/>
            <person name="Zhao Q."/>
            <person name="Wortman J.R."/>
            <person name="Bidwell S.L."/>
            <person name="Alsmark U.C.M."/>
            <person name="Besteiro S."/>
            <person name="Sicheritz-Ponten T."/>
            <person name="Noel C.J."/>
            <person name="Dacks J.B."/>
            <person name="Foster P.G."/>
            <person name="Simillion C."/>
            <person name="Van de Peer Y."/>
            <person name="Miranda-Saavedra D."/>
            <person name="Barton G.J."/>
            <person name="Westrop G.D."/>
            <person name="Mueller S."/>
            <person name="Dessi D."/>
            <person name="Fiori P.L."/>
            <person name="Ren Q."/>
            <person name="Paulsen I."/>
            <person name="Zhang H."/>
            <person name="Bastida-Corcuera F.D."/>
            <person name="Simoes-Barbosa A."/>
            <person name="Brown M.T."/>
            <person name="Hayes R.D."/>
            <person name="Mukherjee M."/>
            <person name="Okumura C.Y."/>
            <person name="Schneider R."/>
            <person name="Smith A.J."/>
            <person name="Vanacova S."/>
            <person name="Villalvazo M."/>
            <person name="Haas B.J."/>
            <person name="Pertea M."/>
            <person name="Feldblyum T.V."/>
            <person name="Utterback T.R."/>
            <person name="Shu C.L."/>
            <person name="Osoegawa K."/>
            <person name="de Jong P.J."/>
            <person name="Hrdy I."/>
            <person name="Horvathova L."/>
            <person name="Zubacova Z."/>
            <person name="Dolezal P."/>
            <person name="Malik S.B."/>
            <person name="Logsdon J.M. Jr."/>
            <person name="Henze K."/>
            <person name="Gupta A."/>
            <person name="Wang C.C."/>
            <person name="Dunne R.L."/>
            <person name="Upcroft J.A."/>
            <person name="Upcroft P."/>
            <person name="White O."/>
            <person name="Salzberg S.L."/>
            <person name="Tang P."/>
            <person name="Chiu C.-H."/>
            <person name="Lee Y.-S."/>
            <person name="Embley T.M."/>
            <person name="Coombs G.H."/>
            <person name="Mottram J.C."/>
            <person name="Tachezy J."/>
            <person name="Fraser-Liggett C.M."/>
            <person name="Johnson P.J."/>
        </authorList>
    </citation>
    <scope>NUCLEOTIDE SEQUENCE [LARGE SCALE GENOMIC DNA]</scope>
    <source>
        <strain evidence="2">G3</strain>
    </source>
</reference>
<keyword evidence="3" id="KW-1185">Reference proteome</keyword>
<protein>
    <submittedName>
        <fullName evidence="2">Uncharacterized protein</fullName>
    </submittedName>
</protein>
<reference evidence="2" key="1">
    <citation type="submission" date="2006-10" db="EMBL/GenBank/DDBJ databases">
        <authorList>
            <person name="Amadeo P."/>
            <person name="Zhao Q."/>
            <person name="Wortman J."/>
            <person name="Fraser-Liggett C."/>
            <person name="Carlton J."/>
        </authorList>
    </citation>
    <scope>NUCLEOTIDE SEQUENCE</scope>
    <source>
        <strain evidence="2">G3</strain>
    </source>
</reference>